<protein>
    <submittedName>
        <fullName evidence="2">Uncharacterized protein</fullName>
    </submittedName>
</protein>
<feature type="region of interest" description="Disordered" evidence="1">
    <location>
        <begin position="408"/>
        <end position="432"/>
    </location>
</feature>
<feature type="region of interest" description="Disordered" evidence="1">
    <location>
        <begin position="1019"/>
        <end position="1043"/>
    </location>
</feature>
<reference evidence="2 3" key="1">
    <citation type="submission" date="2019-10" db="EMBL/GenBank/DDBJ databases">
        <authorList>
            <person name="Palmer J.M."/>
        </authorList>
    </citation>
    <scope>NUCLEOTIDE SEQUENCE [LARGE SCALE GENOMIC DNA]</scope>
    <source>
        <strain evidence="2 3">TWF506</strain>
    </source>
</reference>
<evidence type="ECO:0000313" key="2">
    <source>
        <dbReference type="EMBL" id="KAK6516911.1"/>
    </source>
</evidence>
<dbReference type="Proteomes" id="UP001307849">
    <property type="component" value="Unassembled WGS sequence"/>
</dbReference>
<feature type="region of interest" description="Disordered" evidence="1">
    <location>
        <begin position="660"/>
        <end position="680"/>
    </location>
</feature>
<gene>
    <name evidence="2" type="ORF">TWF506_006795</name>
</gene>
<evidence type="ECO:0000256" key="1">
    <source>
        <dbReference type="SAM" id="MobiDB-lite"/>
    </source>
</evidence>
<feature type="compositionally biased region" description="Basic and acidic residues" evidence="1">
    <location>
        <begin position="79"/>
        <end position="110"/>
    </location>
</feature>
<organism evidence="2 3">
    <name type="scientific">Arthrobotrys conoides</name>
    <dbReference type="NCBI Taxonomy" id="74498"/>
    <lineage>
        <taxon>Eukaryota</taxon>
        <taxon>Fungi</taxon>
        <taxon>Dikarya</taxon>
        <taxon>Ascomycota</taxon>
        <taxon>Pezizomycotina</taxon>
        <taxon>Orbiliomycetes</taxon>
        <taxon>Orbiliales</taxon>
        <taxon>Orbiliaceae</taxon>
        <taxon>Arthrobotrys</taxon>
    </lineage>
</organism>
<comment type="caution">
    <text evidence="2">The sequence shown here is derived from an EMBL/GenBank/DDBJ whole genome shotgun (WGS) entry which is preliminary data.</text>
</comment>
<feature type="region of interest" description="Disordered" evidence="1">
    <location>
        <begin position="233"/>
        <end position="266"/>
    </location>
</feature>
<proteinExistence type="predicted"/>
<feature type="region of interest" description="Disordered" evidence="1">
    <location>
        <begin position="330"/>
        <end position="362"/>
    </location>
</feature>
<evidence type="ECO:0000313" key="3">
    <source>
        <dbReference type="Proteomes" id="UP001307849"/>
    </source>
</evidence>
<sequence>MPNNTQNQSEFLRRVSTSARKREFEYAISQWEQSVADDYDEVAVNIEHREQDVFGGITNEDDEDEPSVEDSGELAVDIRTPDGKSLRRRRMVDGDYRSPKRKKEEYDDAHNATATTSLPPPLANTNQNPDSPDQGHPLSSPRVIKDVTSTPQREQALFLYGKDELPKGEATGIFSPRITITPNNQDIPSPVLLKERHVYIPNKRRLTDTSDAQGSGSEVDELDGAMPFKIFGWSPSRKSASVPSTADSTPQTSKKRSIGASTHPQGIRLTTFSARLKALRIENINKKFIKQNSDSDINADQITTSLAQDNQDSTTKPDNEWFQSEAMALPTSESGNISSSMIESTSAESDEPSILSNLPASSLEPVNTKAEVCEADKTSETDRVSEESSLNLIIDFADAYATDLGVVEDEQPSGTSPISPEHTDTPDSPLQRLQNYGANRRIPLLDEHDLARAEEMAARAVIAKYLPPTEKIGNFSFGGQPQAKEKEAKLKSLRQSFGRYVNDLDITKLEKNHTVTAWKRNWNEHLAGSGATPIAINRKQDVEACFHKLIESEGDFDDESANEFLRLMNRDEISVEQVMAQVNEKEFISKQRRQQQQGQNEAESTRQQDEDTDSTPNRPWPRLPCTPGWKPVEKGWVSHDGRYECVEAGVIPKFAFREQQDEPEAPDVPKTIWSGATGSDDEHINEDISFKLLGLEDNWKASPTGMYMSGIDDDLDYDSDESEIGWSSRLLNHRLLLTCNSVNGSNVDLSYDPEELDIPTMDTNRHFAKMDCTLANQYPNYVKTERKFNRMGEMVIIPPPVRKDKIPRKSCMKPLNQLRRARRGRPVARIEKWAKFKLMPEERDATDKLHPRPNGWSQKKQYILRKAFRQRGLYEMLPSVRAQHTRIRGFEQYYPRFLQQPAGTQVRQTASYGAAYILNHIARFKLGLPTEEDGKTRVKIRNALKKIIEHRKNGQTRYQQNTLAGYQYKIFSRAHQRRRIRQVDQVLPQDVNLVGTFQTRVRPQGAYMVYWRTSKKRNTDEQEDGDWVDLTNEGHLNEEPAGG</sequence>
<dbReference type="EMBL" id="JAVHJM010000003">
    <property type="protein sequence ID" value="KAK6516911.1"/>
    <property type="molecule type" value="Genomic_DNA"/>
</dbReference>
<accession>A0AAN8NHG2</accession>
<keyword evidence="3" id="KW-1185">Reference proteome</keyword>
<feature type="compositionally biased region" description="Polar residues" evidence="1">
    <location>
        <begin position="112"/>
        <end position="131"/>
    </location>
</feature>
<name>A0AAN8NHG2_9PEZI</name>
<feature type="compositionally biased region" description="Low complexity" evidence="1">
    <location>
        <begin position="332"/>
        <end position="347"/>
    </location>
</feature>
<feature type="compositionally biased region" description="Polar residues" evidence="1">
    <location>
        <begin position="236"/>
        <end position="252"/>
    </location>
</feature>
<dbReference type="AlphaFoldDB" id="A0AAN8NHG2"/>
<feature type="region of interest" description="Disordered" evidence="1">
    <location>
        <begin position="587"/>
        <end position="626"/>
    </location>
</feature>
<feature type="region of interest" description="Disordered" evidence="1">
    <location>
        <begin position="50"/>
        <end position="149"/>
    </location>
</feature>
<feature type="compositionally biased region" description="Acidic residues" evidence="1">
    <location>
        <begin position="59"/>
        <end position="72"/>
    </location>
</feature>